<accession>A0ABU3QC60</accession>
<keyword evidence="2" id="KW-0732">Signal</keyword>
<keyword evidence="4" id="KW-1185">Reference proteome</keyword>
<evidence type="ECO:0008006" key="5">
    <source>
        <dbReference type="Google" id="ProtNLM"/>
    </source>
</evidence>
<gene>
    <name evidence="3" type="ORF">RQX22_17390</name>
</gene>
<feature type="signal peptide" evidence="2">
    <location>
        <begin position="1"/>
        <end position="18"/>
    </location>
</feature>
<evidence type="ECO:0000256" key="1">
    <source>
        <dbReference type="SAM" id="MobiDB-lite"/>
    </source>
</evidence>
<evidence type="ECO:0000313" key="4">
    <source>
        <dbReference type="Proteomes" id="UP001259572"/>
    </source>
</evidence>
<dbReference type="EMBL" id="JAVUPU010000011">
    <property type="protein sequence ID" value="MDT9600739.1"/>
    <property type="molecule type" value="Genomic_DNA"/>
</dbReference>
<dbReference type="Proteomes" id="UP001259572">
    <property type="component" value="Unassembled WGS sequence"/>
</dbReference>
<feature type="chain" id="PRO_5045292295" description="Fe-S oxidoreductase" evidence="2">
    <location>
        <begin position="19"/>
        <end position="115"/>
    </location>
</feature>
<protein>
    <recommendedName>
        <fullName evidence="5">Fe-S oxidoreductase</fullName>
    </recommendedName>
</protein>
<name>A0ABU3QC60_9SPHN</name>
<comment type="caution">
    <text evidence="3">The sequence shown here is derived from an EMBL/GenBank/DDBJ whole genome shotgun (WGS) entry which is preliminary data.</text>
</comment>
<dbReference type="RefSeq" id="WP_315728180.1">
    <property type="nucleotide sequence ID" value="NZ_JAVUPU010000011.1"/>
</dbReference>
<evidence type="ECO:0000313" key="3">
    <source>
        <dbReference type="EMBL" id="MDT9600739.1"/>
    </source>
</evidence>
<reference evidence="3 4" key="1">
    <citation type="submission" date="2023-05" db="EMBL/GenBank/DDBJ databases">
        <authorList>
            <person name="Guo Y."/>
        </authorList>
    </citation>
    <scope>NUCLEOTIDE SEQUENCE [LARGE SCALE GENOMIC DNA]</scope>
    <source>
        <strain evidence="3 4">GR2756</strain>
    </source>
</reference>
<proteinExistence type="predicted"/>
<feature type="compositionally biased region" description="Polar residues" evidence="1">
    <location>
        <begin position="33"/>
        <end position="59"/>
    </location>
</feature>
<evidence type="ECO:0000256" key="2">
    <source>
        <dbReference type="SAM" id="SignalP"/>
    </source>
</evidence>
<feature type="region of interest" description="Disordered" evidence="1">
    <location>
        <begin position="21"/>
        <end position="76"/>
    </location>
</feature>
<sequence>MKILIAAAALSLSGIALAQTTPAEEPMAEDQMAQPSGETVDDPSQATGPAGITQQNTDPDGQAVAPPGVNQGMQPVGMVDRNALTPRAATMDYPACSRTVTDNCVQKYEKGRRPN</sequence>
<organism evidence="3 4">
    <name type="scientific">Sphingosinicella rhizophila</name>
    <dbReference type="NCBI Taxonomy" id="3050082"/>
    <lineage>
        <taxon>Bacteria</taxon>
        <taxon>Pseudomonadati</taxon>
        <taxon>Pseudomonadota</taxon>
        <taxon>Alphaproteobacteria</taxon>
        <taxon>Sphingomonadales</taxon>
        <taxon>Sphingosinicellaceae</taxon>
        <taxon>Sphingosinicella</taxon>
    </lineage>
</organism>